<dbReference type="InterPro" id="IPR008334">
    <property type="entry name" value="5'-Nucleotdase_C"/>
</dbReference>
<dbReference type="GO" id="GO:0030288">
    <property type="term" value="C:outer membrane-bounded periplasmic space"/>
    <property type="evidence" value="ECO:0007669"/>
    <property type="project" value="TreeGrafter"/>
</dbReference>
<dbReference type="SUPFAM" id="SSF55816">
    <property type="entry name" value="5'-nucleotidase (syn. UDP-sugar hydrolase), C-terminal domain"/>
    <property type="match status" value="1"/>
</dbReference>
<gene>
    <name evidence="5" type="ORF">DWW57_17345</name>
</gene>
<dbReference type="GO" id="GO:0016787">
    <property type="term" value="F:hydrolase activity"/>
    <property type="evidence" value="ECO:0007669"/>
    <property type="project" value="UniProtKB-KW"/>
</dbReference>
<dbReference type="Pfam" id="PF02872">
    <property type="entry name" value="5_nucleotid_C"/>
    <property type="match status" value="1"/>
</dbReference>
<dbReference type="EMBL" id="QRYC01000037">
    <property type="protein sequence ID" value="RGU54147.1"/>
    <property type="molecule type" value="Genomic_DNA"/>
</dbReference>
<dbReference type="GO" id="GO:0009166">
    <property type="term" value="P:nucleotide catabolic process"/>
    <property type="evidence" value="ECO:0007669"/>
    <property type="project" value="InterPro"/>
</dbReference>
<comment type="caution">
    <text evidence="5">The sequence shown here is derived from an EMBL/GenBank/DDBJ whole genome shotgun (WGS) entry which is preliminary data.</text>
</comment>
<dbReference type="Gene3D" id="3.90.780.10">
    <property type="entry name" value="5'-Nucleotidase, C-terminal domain"/>
    <property type="match status" value="1"/>
</dbReference>
<proteinExistence type="inferred from homology"/>
<reference evidence="5 6" key="1">
    <citation type="submission" date="2018-08" db="EMBL/GenBank/DDBJ databases">
        <title>A genome reference for cultivated species of the human gut microbiota.</title>
        <authorList>
            <person name="Zou Y."/>
            <person name="Xue W."/>
            <person name="Luo G."/>
        </authorList>
    </citation>
    <scope>NUCLEOTIDE SEQUENCE [LARGE SCALE GENOMIC DNA]</scope>
    <source>
        <strain evidence="5 6">AF16-14</strain>
    </source>
</reference>
<accession>A0A1Y3ZF32</accession>
<feature type="domain" description="5'-Nucleotidase C-terminal" evidence="4">
    <location>
        <begin position="318"/>
        <end position="452"/>
    </location>
</feature>
<evidence type="ECO:0000259" key="4">
    <source>
        <dbReference type="Pfam" id="PF02872"/>
    </source>
</evidence>
<evidence type="ECO:0000259" key="3">
    <source>
        <dbReference type="Pfam" id="PF00149"/>
    </source>
</evidence>
<evidence type="ECO:0000256" key="2">
    <source>
        <dbReference type="RuleBase" id="RU362119"/>
    </source>
</evidence>
<dbReference type="Pfam" id="PF00149">
    <property type="entry name" value="Metallophos"/>
    <property type="match status" value="1"/>
</dbReference>
<name>A0A1Y3ZF32_9BACT</name>
<organism evidence="5 6">
    <name type="scientific">Odoribacter splanchnicus</name>
    <dbReference type="NCBI Taxonomy" id="28118"/>
    <lineage>
        <taxon>Bacteria</taxon>
        <taxon>Pseudomonadati</taxon>
        <taxon>Bacteroidota</taxon>
        <taxon>Bacteroidia</taxon>
        <taxon>Bacteroidales</taxon>
        <taxon>Odoribacteraceae</taxon>
        <taxon>Odoribacter</taxon>
    </lineage>
</organism>
<dbReference type="Proteomes" id="UP000284243">
    <property type="component" value="Unassembled WGS sequence"/>
</dbReference>
<dbReference type="GO" id="GO:0000166">
    <property type="term" value="F:nucleotide binding"/>
    <property type="evidence" value="ECO:0007669"/>
    <property type="project" value="UniProtKB-KW"/>
</dbReference>
<keyword evidence="2" id="KW-0547">Nucleotide-binding</keyword>
<keyword evidence="2" id="KW-0378">Hydrolase</keyword>
<protein>
    <submittedName>
        <fullName evidence="5">Bifunctional metallophosphatase/5'-nucleotidase</fullName>
    </submittedName>
</protein>
<dbReference type="PANTHER" id="PTHR11575">
    <property type="entry name" value="5'-NUCLEOTIDASE-RELATED"/>
    <property type="match status" value="1"/>
</dbReference>
<dbReference type="InterPro" id="IPR006179">
    <property type="entry name" value="5_nucleotidase/apyrase"/>
</dbReference>
<sequence length="489" mass="55220">MQNDKRKVIVNFVRRWGIVLLLAVTLYCCKNESGTPGKVVIVSTNDMHAQLARFPLLATLIQQKKTEGGEVIVVDAGDRFSGNPYVDHALERGEPMIRLMNKVGYDVVTMGNHDFDYGQKILKKRLHEANFPVVCANMLSEKSELGQLPAYQMIERGGLKFCFFSLIQTGANHLPATNPANLEDISFRYFKDVVPEYKRVAEECDVMIGLTHLGFANDSLLALVMPELEVIVGGHSHTVIREPKKVNGVLIGQAGSNLEYAGVTTLRFKGKKLVDKSYQLVSLKDIGTPDQEIALLVEEISNRPEFKKIMGQAAEDLTRKEDVASLMTDAMRDAVGGDFAFYNKGGVRLNELRKGEITMEKIYKMEPFSNYIVVHEWNLNKMEDFILKDYNRGKDPGKRYINYYISGGKYEIIRNLQGEGIEVKFYDARGKWLKDKQKKYKIAFSNYVASSNELVKGGEVTDIFITDAIAVYLQKQGTVKYTEQRAFVK</sequence>
<dbReference type="AlphaFoldDB" id="A0A1Y3ZF32"/>
<evidence type="ECO:0000256" key="1">
    <source>
        <dbReference type="ARBA" id="ARBA00022729"/>
    </source>
</evidence>
<keyword evidence="1" id="KW-0732">Signal</keyword>
<evidence type="ECO:0000313" key="6">
    <source>
        <dbReference type="Proteomes" id="UP000284243"/>
    </source>
</evidence>
<dbReference type="InterPro" id="IPR004843">
    <property type="entry name" value="Calcineurin-like_PHP"/>
</dbReference>
<dbReference type="Gene3D" id="3.60.21.10">
    <property type="match status" value="1"/>
</dbReference>
<dbReference type="InterPro" id="IPR036907">
    <property type="entry name" value="5'-Nucleotdase_C_sf"/>
</dbReference>
<dbReference type="CDD" id="cd00845">
    <property type="entry name" value="MPP_UshA_N_like"/>
    <property type="match status" value="1"/>
</dbReference>
<feature type="domain" description="Calcineurin-like phosphoesterase" evidence="3">
    <location>
        <begin position="41"/>
        <end position="238"/>
    </location>
</feature>
<evidence type="ECO:0000313" key="5">
    <source>
        <dbReference type="EMBL" id="RGU54147.1"/>
    </source>
</evidence>
<comment type="similarity">
    <text evidence="2">Belongs to the 5'-nucleotidase family.</text>
</comment>
<dbReference type="InterPro" id="IPR029052">
    <property type="entry name" value="Metallo-depent_PP-like"/>
</dbReference>
<dbReference type="PANTHER" id="PTHR11575:SF24">
    <property type="entry name" value="5'-NUCLEOTIDASE"/>
    <property type="match status" value="1"/>
</dbReference>
<dbReference type="PRINTS" id="PR01607">
    <property type="entry name" value="APYRASEFAMLY"/>
</dbReference>
<dbReference type="SUPFAM" id="SSF56300">
    <property type="entry name" value="Metallo-dependent phosphatases"/>
    <property type="match status" value="1"/>
</dbReference>